<comment type="caution">
    <text evidence="2">The sequence shown here is derived from an EMBL/GenBank/DDBJ whole genome shotgun (WGS) entry which is preliminary data.</text>
</comment>
<accession>A0A8S0W1B5</accession>
<dbReference type="Proteomes" id="UP000467700">
    <property type="component" value="Unassembled WGS sequence"/>
</dbReference>
<feature type="transmembrane region" description="Helical" evidence="1">
    <location>
        <begin position="67"/>
        <end position="88"/>
    </location>
</feature>
<sequence length="140" mass="15069">MAPPTSLWPESTLTPPELAPYTTATDSALNIIGVGAQLTAFVHAFFSTIAAALAVADGKINKSEAEWAFDLFQGNMLFFVAAAITTIAQFESLSPSNVLLVLQLTWVLEGPLILSYSIVNWAVKKALPHLSNDHFDLPLL</sequence>
<keyword evidence="1" id="KW-0472">Membrane</keyword>
<keyword evidence="1" id="KW-1133">Transmembrane helix</keyword>
<proteinExistence type="predicted"/>
<keyword evidence="1" id="KW-0812">Transmembrane</keyword>
<feature type="transmembrane region" description="Helical" evidence="1">
    <location>
        <begin position="31"/>
        <end position="55"/>
    </location>
</feature>
<evidence type="ECO:0000313" key="2">
    <source>
        <dbReference type="EMBL" id="CAA7258839.1"/>
    </source>
</evidence>
<keyword evidence="3" id="KW-1185">Reference proteome</keyword>
<dbReference type="EMBL" id="CACVBS010000002">
    <property type="protein sequence ID" value="CAA7258839.1"/>
    <property type="molecule type" value="Genomic_DNA"/>
</dbReference>
<name>A0A8S0W1B5_CYCAE</name>
<evidence type="ECO:0000256" key="1">
    <source>
        <dbReference type="SAM" id="Phobius"/>
    </source>
</evidence>
<protein>
    <submittedName>
        <fullName evidence="2">Uncharacterized protein</fullName>
    </submittedName>
</protein>
<dbReference type="AlphaFoldDB" id="A0A8S0W1B5"/>
<reference evidence="2 3" key="1">
    <citation type="submission" date="2020-01" db="EMBL/GenBank/DDBJ databases">
        <authorList>
            <person name="Gupta K D."/>
        </authorList>
    </citation>
    <scope>NUCLEOTIDE SEQUENCE [LARGE SCALE GENOMIC DNA]</scope>
</reference>
<evidence type="ECO:0000313" key="3">
    <source>
        <dbReference type="Proteomes" id="UP000467700"/>
    </source>
</evidence>
<organism evidence="2 3">
    <name type="scientific">Cyclocybe aegerita</name>
    <name type="common">Black poplar mushroom</name>
    <name type="synonym">Agrocybe aegerita</name>
    <dbReference type="NCBI Taxonomy" id="1973307"/>
    <lineage>
        <taxon>Eukaryota</taxon>
        <taxon>Fungi</taxon>
        <taxon>Dikarya</taxon>
        <taxon>Basidiomycota</taxon>
        <taxon>Agaricomycotina</taxon>
        <taxon>Agaricomycetes</taxon>
        <taxon>Agaricomycetidae</taxon>
        <taxon>Agaricales</taxon>
        <taxon>Agaricineae</taxon>
        <taxon>Bolbitiaceae</taxon>
        <taxon>Cyclocybe</taxon>
    </lineage>
</organism>
<gene>
    <name evidence="2" type="ORF">AAE3_LOCUS1109</name>
</gene>
<feature type="transmembrane region" description="Helical" evidence="1">
    <location>
        <begin position="100"/>
        <end position="123"/>
    </location>
</feature>